<dbReference type="KEGG" id="dac:Daci_5509"/>
<dbReference type="Proteomes" id="UP000000784">
    <property type="component" value="Chromosome"/>
</dbReference>
<dbReference type="STRING" id="398578.Daci_5509"/>
<dbReference type="Gene3D" id="1.25.40.10">
    <property type="entry name" value="Tetratricopeptide repeat domain"/>
    <property type="match status" value="1"/>
</dbReference>
<protein>
    <submittedName>
        <fullName evidence="1">Sel1 domain protein repeat-containing protein</fullName>
    </submittedName>
</protein>
<dbReference type="AlphaFoldDB" id="A9BX62"/>
<dbReference type="PANTHER" id="PTHR11102:SF160">
    <property type="entry name" value="ERAD-ASSOCIATED E3 UBIQUITIN-PROTEIN LIGASE COMPONENT HRD3"/>
    <property type="match status" value="1"/>
</dbReference>
<dbReference type="SUPFAM" id="SSF81901">
    <property type="entry name" value="HCP-like"/>
    <property type="match status" value="1"/>
</dbReference>
<organism evidence="1 2">
    <name type="scientific">Delftia acidovorans (strain DSM 14801 / SPH-1)</name>
    <dbReference type="NCBI Taxonomy" id="398578"/>
    <lineage>
        <taxon>Bacteria</taxon>
        <taxon>Pseudomonadati</taxon>
        <taxon>Pseudomonadota</taxon>
        <taxon>Betaproteobacteria</taxon>
        <taxon>Burkholderiales</taxon>
        <taxon>Comamonadaceae</taxon>
        <taxon>Delftia</taxon>
    </lineage>
</organism>
<dbReference type="Pfam" id="PF08238">
    <property type="entry name" value="Sel1"/>
    <property type="match status" value="3"/>
</dbReference>
<dbReference type="InterPro" id="IPR006597">
    <property type="entry name" value="Sel1-like"/>
</dbReference>
<proteinExistence type="predicted"/>
<keyword evidence="2" id="KW-1185">Reference proteome</keyword>
<dbReference type="SMART" id="SM00671">
    <property type="entry name" value="SEL1"/>
    <property type="match status" value="3"/>
</dbReference>
<dbReference type="EMBL" id="CP000884">
    <property type="protein sequence ID" value="ABX38138.1"/>
    <property type="molecule type" value="Genomic_DNA"/>
</dbReference>
<evidence type="ECO:0000313" key="1">
    <source>
        <dbReference type="EMBL" id="ABX38138.1"/>
    </source>
</evidence>
<reference evidence="2" key="2">
    <citation type="submission" date="2007-11" db="EMBL/GenBank/DDBJ databases">
        <title>Complete sequence of Delftia acidovorans DSM 14801 / SPH-1.</title>
        <authorList>
            <person name="Copeland A."/>
            <person name="Lucas S."/>
            <person name="Lapidus A."/>
            <person name="Barry K."/>
            <person name="Glavina del Rio T."/>
            <person name="Dalin E."/>
            <person name="Tice H."/>
            <person name="Pitluck S."/>
            <person name="Lowry S."/>
            <person name="Clum A."/>
            <person name="Schmutz J."/>
            <person name="Larimer F."/>
            <person name="Land M."/>
            <person name="Hauser L."/>
            <person name="Kyrpides N."/>
            <person name="Kim E."/>
            <person name="Schleheck D."/>
            <person name="Richardson P."/>
        </authorList>
    </citation>
    <scope>NUCLEOTIDE SEQUENCE [LARGE SCALE GENOMIC DNA]</scope>
    <source>
        <strain evidence="2">DSM 14801 / SPH-1</strain>
    </source>
</reference>
<dbReference type="PANTHER" id="PTHR11102">
    <property type="entry name" value="SEL-1-LIKE PROTEIN"/>
    <property type="match status" value="1"/>
</dbReference>
<name>A9BX62_DELAS</name>
<reference evidence="1 2" key="1">
    <citation type="journal article" date="2004" name="Appl. Environ. Microbiol.">
        <title>Mineralization of individual congeners of linear alkylbenzenesulfonate by defined pairs of heterotrophic bacteria.</title>
        <authorList>
            <person name="Schleheck D."/>
            <person name="Knepper T.P."/>
            <person name="Fischer K."/>
            <person name="Cook A.M."/>
        </authorList>
    </citation>
    <scope>NUCLEOTIDE SEQUENCE [LARGE SCALE GENOMIC DNA]</scope>
    <source>
        <strain evidence="2">DSM 14801 / SPH-1</strain>
    </source>
</reference>
<gene>
    <name evidence="1" type="ordered locus">Daci_5509</name>
</gene>
<dbReference type="InterPro" id="IPR050767">
    <property type="entry name" value="Sel1_AlgK"/>
</dbReference>
<accession>A9BX62</accession>
<evidence type="ECO:0000313" key="2">
    <source>
        <dbReference type="Proteomes" id="UP000000784"/>
    </source>
</evidence>
<dbReference type="InterPro" id="IPR011990">
    <property type="entry name" value="TPR-like_helical_dom_sf"/>
</dbReference>
<dbReference type="eggNOG" id="COG0790">
    <property type="taxonomic scope" value="Bacteria"/>
</dbReference>
<dbReference type="HOGENOM" id="CLU_1710270_0_0_4"/>
<sequence>MMINELFAIASKAYDKRHYKKALKLFLESAISGDVDSMVMLGVMYGSGKGIEIDFKKSIEWDEKAVAAGSISALLNLGITYRTIGDLVKAKHWFEKSLNAGDVEAALHLAKMYMISELEVDRAKKYLEIVINSKDALEITKAEAVELRKCLCK</sequence>